<proteinExistence type="predicted"/>
<protein>
    <submittedName>
        <fullName evidence="1">Uncharacterized protein</fullName>
    </submittedName>
</protein>
<dbReference type="AlphaFoldDB" id="A0A2H1JZY5"/>
<name>A0A2H1JZY5_9MICO</name>
<evidence type="ECO:0000313" key="2">
    <source>
        <dbReference type="Proteomes" id="UP000234433"/>
    </source>
</evidence>
<evidence type="ECO:0000313" key="1">
    <source>
        <dbReference type="EMBL" id="SMX92854.1"/>
    </source>
</evidence>
<organism evidence="1 2">
    <name type="scientific">Brevibacterium antiquum CNRZ 918</name>
    <dbReference type="NCBI Taxonomy" id="1255637"/>
    <lineage>
        <taxon>Bacteria</taxon>
        <taxon>Bacillati</taxon>
        <taxon>Actinomycetota</taxon>
        <taxon>Actinomycetes</taxon>
        <taxon>Micrococcales</taxon>
        <taxon>Brevibacteriaceae</taxon>
        <taxon>Brevibacterium</taxon>
    </lineage>
</organism>
<accession>A0A2H1JZY5</accession>
<sequence length="113" mass="12052">MRRRDRLHSQHQLLGGEGLREVVVGTGFEAVDAVLGRGQCGEHEHGNRGEDPQPAAHLDAIDAGQLPVENDEIRHCLGQCCEGPEPVGDLIDEETGGSQIAAGHLGDRGIVFD</sequence>
<dbReference type="Proteomes" id="UP000234433">
    <property type="component" value="Unassembled WGS sequence"/>
</dbReference>
<gene>
    <name evidence="1" type="ORF">BANT918_01983</name>
</gene>
<reference evidence="1 2" key="1">
    <citation type="submission" date="2017-03" db="EMBL/GenBank/DDBJ databases">
        <authorList>
            <person name="Afonso C.L."/>
            <person name="Miller P.J."/>
            <person name="Scott M.A."/>
            <person name="Spackman E."/>
            <person name="Goraichik I."/>
            <person name="Dimitrov K.M."/>
            <person name="Suarez D.L."/>
            <person name="Swayne D.E."/>
        </authorList>
    </citation>
    <scope>NUCLEOTIDE SEQUENCE [LARGE SCALE GENOMIC DNA]</scope>
    <source>
        <strain evidence="1 2">CNRZ 918</strain>
    </source>
</reference>
<dbReference type="EMBL" id="FXZD01000006">
    <property type="protein sequence ID" value="SMX92854.1"/>
    <property type="molecule type" value="Genomic_DNA"/>
</dbReference>